<dbReference type="EMBL" id="JAVKGR010000006">
    <property type="protein sequence ID" value="MDR8019236.1"/>
    <property type="molecule type" value="Genomic_DNA"/>
</dbReference>
<accession>A0ABU2DS51</accession>
<dbReference type="Proteomes" id="UP001251870">
    <property type="component" value="Unassembled WGS sequence"/>
</dbReference>
<evidence type="ECO:0000313" key="1">
    <source>
        <dbReference type="EMBL" id="MDR8019236.1"/>
    </source>
</evidence>
<protein>
    <submittedName>
        <fullName evidence="1">Uncharacterized protein</fullName>
    </submittedName>
</protein>
<name>A0ABU2DS51_9MICC</name>
<organism evidence="1 2">
    <name type="scientific">Nesterenkonia aerolata</name>
    <dbReference type="NCBI Taxonomy" id="3074079"/>
    <lineage>
        <taxon>Bacteria</taxon>
        <taxon>Bacillati</taxon>
        <taxon>Actinomycetota</taxon>
        <taxon>Actinomycetes</taxon>
        <taxon>Micrococcales</taxon>
        <taxon>Micrococcaceae</taxon>
        <taxon>Nesterenkonia</taxon>
    </lineage>
</organism>
<evidence type="ECO:0000313" key="2">
    <source>
        <dbReference type="Proteomes" id="UP001251870"/>
    </source>
</evidence>
<reference evidence="1 2" key="1">
    <citation type="submission" date="2023-09" db="EMBL/GenBank/DDBJ databases">
        <title>Description of three actinobacteria isolated from air of manufacturing shop in a pharmaceutical factory.</title>
        <authorList>
            <person name="Zhang D.-F."/>
        </authorList>
    </citation>
    <scope>NUCLEOTIDE SEQUENCE [LARGE SCALE GENOMIC DNA]</scope>
    <source>
        <strain evidence="1 2">LY-0111</strain>
    </source>
</reference>
<sequence length="89" mass="9939">MRRSPEAQELLNSYMRWTDVKKFVLALALHAEPATPEEVESFLKEKAPPEVFVLLAEMTLDPASPNDPMVALVVGLLLQKRLPLTPPTT</sequence>
<proteinExistence type="predicted"/>
<dbReference type="RefSeq" id="WP_310548226.1">
    <property type="nucleotide sequence ID" value="NZ_JAVKGR010000006.1"/>
</dbReference>
<keyword evidence="2" id="KW-1185">Reference proteome</keyword>
<comment type="caution">
    <text evidence="1">The sequence shown here is derived from an EMBL/GenBank/DDBJ whole genome shotgun (WGS) entry which is preliminary data.</text>
</comment>
<gene>
    <name evidence="1" type="ORF">RIL96_06620</name>
</gene>